<dbReference type="STRING" id="1365950.SAMN05428963_10687"/>
<dbReference type="Proteomes" id="UP000190135">
    <property type="component" value="Unassembled WGS sequence"/>
</dbReference>
<reference evidence="1 2" key="1">
    <citation type="submission" date="2017-02" db="EMBL/GenBank/DDBJ databases">
        <authorList>
            <person name="Peterson S.W."/>
        </authorList>
    </citation>
    <scope>NUCLEOTIDE SEQUENCE [LARGE SCALE GENOMIC DNA]</scope>
    <source>
        <strain evidence="1 2">USBA 369</strain>
    </source>
</reference>
<organism evidence="1 2">
    <name type="scientific">Consotaella salsifontis</name>
    <dbReference type="NCBI Taxonomy" id="1365950"/>
    <lineage>
        <taxon>Bacteria</taxon>
        <taxon>Pseudomonadati</taxon>
        <taxon>Pseudomonadota</taxon>
        <taxon>Alphaproteobacteria</taxon>
        <taxon>Hyphomicrobiales</taxon>
        <taxon>Aurantimonadaceae</taxon>
        <taxon>Consotaella</taxon>
    </lineage>
</organism>
<gene>
    <name evidence="1" type="ORF">SAMN05428963_10687</name>
</gene>
<dbReference type="AlphaFoldDB" id="A0A1T4R7M5"/>
<proteinExistence type="predicted"/>
<dbReference type="EMBL" id="FUXL01000006">
    <property type="protein sequence ID" value="SKA11913.1"/>
    <property type="molecule type" value="Genomic_DNA"/>
</dbReference>
<name>A0A1T4R7M5_9HYPH</name>
<evidence type="ECO:0000313" key="1">
    <source>
        <dbReference type="EMBL" id="SKA11913.1"/>
    </source>
</evidence>
<keyword evidence="2" id="KW-1185">Reference proteome</keyword>
<evidence type="ECO:0000313" key="2">
    <source>
        <dbReference type="Proteomes" id="UP000190135"/>
    </source>
</evidence>
<protein>
    <submittedName>
        <fullName evidence="1">Uncharacterized protein</fullName>
    </submittedName>
</protein>
<accession>A0A1T4R7M5</accession>
<sequence>MSLDDPKPFLAAFDAIVLVANSPSAAVALREGGFPQRTLFVFFNRVFNVLDHPFAEDSLLVSRATPSGSSLVYKDELDRSLDRLRPGRFHGLLVLKVAENEVINPREDFGSVPMVPLDLTERFSAIYPRGRIPSSGFAIALWLAEMRLGKPIRLVGFSGVREGTARVLDVHDWTWEQVVLDLCYRKDLLSPPADQTPWPAEGLLDRFPEFSAADFDAVAAGVLARRLGATDRAVDQLFKAVKPQIRLLELLRGFKPQSRKSRARQKLLDRLGRNEG</sequence>